<dbReference type="KEGG" id="cyj:Cyan7822_6690"/>
<reference evidence="11" key="1">
    <citation type="journal article" date="2011" name="MBio">
        <title>Novel metabolic attributes of the genus Cyanothece, comprising a group of unicellular nitrogen-fixing Cyanobacteria.</title>
        <authorList>
            <person name="Bandyopadhyay A."/>
            <person name="Elvitigala T."/>
            <person name="Welsh E."/>
            <person name="Stockel J."/>
            <person name="Liberton M."/>
            <person name="Min H."/>
            <person name="Sherman L.A."/>
            <person name="Pakrasi H.B."/>
        </authorList>
    </citation>
    <scope>NUCLEOTIDE SEQUENCE [LARGE SCALE GENOMIC DNA]</scope>
    <source>
        <strain evidence="11">PCC 7822</strain>
        <plasmid evidence="11">Cy782204</plasmid>
    </source>
</reference>
<evidence type="ECO:0000256" key="5">
    <source>
        <dbReference type="ARBA" id="ARBA00022840"/>
    </source>
</evidence>
<dbReference type="CDD" id="cd18808">
    <property type="entry name" value="SF1_C_Upf1"/>
    <property type="match status" value="1"/>
</dbReference>
<feature type="coiled-coil region" evidence="6">
    <location>
        <begin position="51"/>
        <end position="78"/>
    </location>
</feature>
<feature type="region of interest" description="Disordered" evidence="7">
    <location>
        <begin position="955"/>
        <end position="984"/>
    </location>
</feature>
<dbReference type="GO" id="GO:0043139">
    <property type="term" value="F:5'-3' DNA helicase activity"/>
    <property type="evidence" value="ECO:0007669"/>
    <property type="project" value="TreeGrafter"/>
</dbReference>
<dbReference type="HOGENOM" id="CLU_302819_0_0_3"/>
<organism evidence="10 11">
    <name type="scientific">Gloeothece verrucosa (strain PCC 7822)</name>
    <name type="common">Cyanothece sp. (strain PCC 7822)</name>
    <dbReference type="NCBI Taxonomy" id="497965"/>
    <lineage>
        <taxon>Bacteria</taxon>
        <taxon>Bacillati</taxon>
        <taxon>Cyanobacteriota</taxon>
        <taxon>Cyanophyceae</taxon>
        <taxon>Oscillatoriophycideae</taxon>
        <taxon>Chroococcales</taxon>
        <taxon>Aphanothecaceae</taxon>
        <taxon>Gloeothece</taxon>
        <taxon>Gloeothece verrucosa</taxon>
    </lineage>
</organism>
<evidence type="ECO:0000259" key="9">
    <source>
        <dbReference type="Pfam" id="PF13087"/>
    </source>
</evidence>
<dbReference type="InterPro" id="IPR027417">
    <property type="entry name" value="P-loop_NTPase"/>
</dbReference>
<keyword evidence="2" id="KW-0547">Nucleotide-binding</keyword>
<protein>
    <submittedName>
        <fullName evidence="10">Superfamily I DNA/RNA helicase</fullName>
    </submittedName>
</protein>
<dbReference type="eggNOG" id="COG0507">
    <property type="taxonomic scope" value="Bacteria"/>
</dbReference>
<keyword evidence="10" id="KW-0614">Plasmid</keyword>
<dbReference type="AlphaFoldDB" id="E0UNV5"/>
<evidence type="ECO:0000256" key="2">
    <source>
        <dbReference type="ARBA" id="ARBA00022741"/>
    </source>
</evidence>
<keyword evidence="4 10" id="KW-0347">Helicase</keyword>
<comment type="similarity">
    <text evidence="1">Belongs to the DNA2/NAM7 helicase family.</text>
</comment>
<keyword evidence="11" id="KW-1185">Reference proteome</keyword>
<keyword evidence="3" id="KW-0378">Hydrolase</keyword>
<dbReference type="SUPFAM" id="SSF52540">
    <property type="entry name" value="P-loop containing nucleoside triphosphate hydrolases"/>
    <property type="match status" value="1"/>
</dbReference>
<dbReference type="Pfam" id="PF13087">
    <property type="entry name" value="AAA_12"/>
    <property type="match status" value="1"/>
</dbReference>
<evidence type="ECO:0000256" key="6">
    <source>
        <dbReference type="SAM" id="Coils"/>
    </source>
</evidence>
<dbReference type="Pfam" id="PF13086">
    <property type="entry name" value="AAA_11"/>
    <property type="match status" value="1"/>
</dbReference>
<evidence type="ECO:0000256" key="1">
    <source>
        <dbReference type="ARBA" id="ARBA00007913"/>
    </source>
</evidence>
<dbReference type="PANTHER" id="PTHR43788">
    <property type="entry name" value="DNA2/NAM7 HELICASE FAMILY MEMBER"/>
    <property type="match status" value="1"/>
</dbReference>
<dbReference type="InterPro" id="IPR041677">
    <property type="entry name" value="DNA2/NAM7_AAA_11"/>
</dbReference>
<dbReference type="InterPro" id="IPR041679">
    <property type="entry name" value="DNA2/NAM7-like_C"/>
</dbReference>
<geneLocation type="plasmid" evidence="10 11">
    <name>Cy782204</name>
</geneLocation>
<keyword evidence="5" id="KW-0067">ATP-binding</keyword>
<dbReference type="eggNOG" id="COG1112">
    <property type="taxonomic scope" value="Bacteria"/>
</dbReference>
<dbReference type="OrthoDB" id="9757917at2"/>
<evidence type="ECO:0000256" key="7">
    <source>
        <dbReference type="SAM" id="MobiDB-lite"/>
    </source>
</evidence>
<feature type="domain" description="DNA2/NAM7 helicase helicase" evidence="8">
    <location>
        <begin position="251"/>
        <end position="711"/>
    </location>
</feature>
<sequence length="984" mass="112813">MLEQNTISAILQTWLDYIQLEELTNAEVDAGSTDDDPHIWDKDINLLGNHLFLTESLFKELKQEYKDLKEQNKSDDFKIAVAFPQIYQIKDRLRKFRPLFTLDISIIFAGNYQKSGWDLTKFLFQPVLPNLMDLYGLSEDEAENLVIREGLLVFLETTFNHPYKDLQDFLNLIDLPPRPLRSKASPYLLRFDYAPYSYNLKKDLQKICSQPQWDWATPSHPAYEYLFGVPKPPSHEVFFLGAFPTNPPTPSQALALKHALLNPITAVMGPPGNGKTSTSLHKIAQQIVKRAYKLITSGLDESNLTLVTSTNNRAVNNVEERLAADISTERFYLSGGSKNLIDKQVLPKLQAAINWLEQADFDEQDWYFTKNQLLTLANELTEQKKQYDFERQQQQQDEQLLNRLSEEIEELETAISDFSYSSNREEVPNYTSFPANAYEQILPYVEKAIASLPPAESSSIRSAQNVLGRLWNWLRSLYSSLTQSSERHILKRLYKQIEVPIAATLATPFPFQMPLTRESLLSAREMIVFQLNRQRESTQAQLDREESTQQQNSLTTQRDYLLRRVEQLQSRLANYATEDFYDLFYIQFHAQQQQLFTLSWQYLQLEALKRKEEVLTSLKTYMGVLIQDWDARRALAKNWRTIYRDLSLVFPVLISTLHSVRNLIPYPDTGCLDQVIFDEAAMSPQHQAFPVLVRTSSAFIVGDPWQLEPVIPFSQESLKQYAGESFLKRGLTDADYDRYSPTSHCTAYHRAAGASGEQGDIGMGILLKEHYRCVPPIIKYSDRICHYGIDIKTPDKPSALGANLIAYHVQGKFDSQSNVAEIEAIEAIIDHLLKLGYCVNSPNNDSAIGVISPYRHQANALNKKLHSTWDDFSNNSIGTIHTFQGGEKSVIILSTRQSLETDSLWFINRRPNLLNVAVSRAKELFILVGDLERLKEGGYTRMLVEHIEEYGEIRELPQSFPQDTRKRSKASLSRSPKPRISKPS</sequence>
<evidence type="ECO:0000313" key="11">
    <source>
        <dbReference type="Proteomes" id="UP000008206"/>
    </source>
</evidence>
<dbReference type="InterPro" id="IPR047187">
    <property type="entry name" value="SF1_C_Upf1"/>
</dbReference>
<feature type="coiled-coil region" evidence="6">
    <location>
        <begin position="528"/>
        <end position="578"/>
    </location>
</feature>
<evidence type="ECO:0000313" key="10">
    <source>
        <dbReference type="EMBL" id="ADN18635.1"/>
    </source>
</evidence>
<proteinExistence type="inferred from homology"/>
<dbReference type="EMBL" id="CP002202">
    <property type="protein sequence ID" value="ADN18635.1"/>
    <property type="molecule type" value="Genomic_DNA"/>
</dbReference>
<dbReference type="Proteomes" id="UP000008206">
    <property type="component" value="Plasmid Cy782204"/>
</dbReference>
<dbReference type="GO" id="GO:0005524">
    <property type="term" value="F:ATP binding"/>
    <property type="evidence" value="ECO:0007669"/>
    <property type="project" value="UniProtKB-KW"/>
</dbReference>
<evidence type="ECO:0000259" key="8">
    <source>
        <dbReference type="Pfam" id="PF13086"/>
    </source>
</evidence>
<evidence type="ECO:0000256" key="3">
    <source>
        <dbReference type="ARBA" id="ARBA00022801"/>
    </source>
</evidence>
<dbReference type="Gene3D" id="3.40.50.300">
    <property type="entry name" value="P-loop containing nucleotide triphosphate hydrolases"/>
    <property type="match status" value="3"/>
</dbReference>
<evidence type="ECO:0000256" key="4">
    <source>
        <dbReference type="ARBA" id="ARBA00022806"/>
    </source>
</evidence>
<dbReference type="GO" id="GO:0016787">
    <property type="term" value="F:hydrolase activity"/>
    <property type="evidence" value="ECO:0007669"/>
    <property type="project" value="UniProtKB-KW"/>
</dbReference>
<name>E0UNV5_GLOV7</name>
<gene>
    <name evidence="10" type="ordered locus">Cyan7822_6690</name>
</gene>
<accession>E0UNV5</accession>
<feature type="domain" description="DNA2/NAM7 helicase-like C-terminal" evidence="9">
    <location>
        <begin position="812"/>
        <end position="930"/>
    </location>
</feature>
<keyword evidence="6" id="KW-0175">Coiled coil</keyword>
<dbReference type="PANTHER" id="PTHR43788:SF8">
    <property type="entry name" value="DNA-BINDING PROTEIN SMUBP-2"/>
    <property type="match status" value="1"/>
</dbReference>
<dbReference type="InterPro" id="IPR050534">
    <property type="entry name" value="Coronavir_polyprotein_1ab"/>
</dbReference>
<dbReference type="RefSeq" id="WP_013325757.1">
    <property type="nucleotide sequence ID" value="NC_014503.1"/>
</dbReference>
<feature type="coiled-coil region" evidence="6">
    <location>
        <begin position="377"/>
        <end position="421"/>
    </location>
</feature>